<dbReference type="EMBL" id="JAGPYQ010000001">
    <property type="protein sequence ID" value="MBQ0847262.1"/>
    <property type="molecule type" value="Genomic_DNA"/>
</dbReference>
<gene>
    <name evidence="2" type="ORF">J8N05_03365</name>
</gene>
<proteinExistence type="predicted"/>
<name>A0A940XN26_9ACTN</name>
<accession>A0A940XN26</accession>
<evidence type="ECO:0000313" key="3">
    <source>
        <dbReference type="Proteomes" id="UP000677413"/>
    </source>
</evidence>
<dbReference type="RefSeq" id="WP_210880985.1">
    <property type="nucleotide sequence ID" value="NZ_JAGPYQ010000001.1"/>
</dbReference>
<feature type="domain" description="RES" evidence="1">
    <location>
        <begin position="42"/>
        <end position="185"/>
    </location>
</feature>
<dbReference type="Pfam" id="PF08808">
    <property type="entry name" value="RES"/>
    <property type="match status" value="1"/>
</dbReference>
<protein>
    <submittedName>
        <fullName evidence="2">RES family NAD+ phosphorylase</fullName>
    </submittedName>
</protein>
<dbReference type="InterPro" id="IPR014914">
    <property type="entry name" value="RES_dom"/>
</dbReference>
<keyword evidence="3" id="KW-1185">Reference proteome</keyword>
<reference evidence="2 3" key="1">
    <citation type="submission" date="2021-04" db="EMBL/GenBank/DDBJ databases">
        <authorList>
            <person name="Tang X."/>
            <person name="Zhou X."/>
            <person name="Chen X."/>
            <person name="Cernava T."/>
            <person name="Zhang C."/>
        </authorList>
    </citation>
    <scope>NUCLEOTIDE SEQUENCE [LARGE SCALE GENOMIC DNA]</scope>
    <source>
        <strain evidence="2 3">BH-SS-21</strain>
    </source>
</reference>
<sequence length="233" mass="25751">MTRQLPPEVAMAPRATVLPAGTTLWRCHHSGYPATGFKEVEAHTLFGGSRFDCTAEDPYPYLYATLEPTTALAEVLLRSMDFDPVLGSRIVPWAQASRYTLTRIVTTADLTLVSLRVEEDLAAVCQDSWLLDSEPDAYPQTRYWAQELRRQAKDAQGLLWQSRRHRPRAAVVLFGDRCGDEPFADGTADAVDSVDAVDAVDTVACYDLSTPVGLAEANRLLAPLRAVIMPRQD</sequence>
<evidence type="ECO:0000259" key="1">
    <source>
        <dbReference type="SMART" id="SM00953"/>
    </source>
</evidence>
<organism evidence="2 3">
    <name type="scientific">Streptomyces liliiviolaceus</name>
    <dbReference type="NCBI Taxonomy" id="2823109"/>
    <lineage>
        <taxon>Bacteria</taxon>
        <taxon>Bacillati</taxon>
        <taxon>Actinomycetota</taxon>
        <taxon>Actinomycetes</taxon>
        <taxon>Kitasatosporales</taxon>
        <taxon>Streptomycetaceae</taxon>
        <taxon>Streptomyces</taxon>
    </lineage>
</organism>
<dbReference type="Proteomes" id="UP000677413">
    <property type="component" value="Unassembled WGS sequence"/>
</dbReference>
<dbReference type="SMART" id="SM00953">
    <property type="entry name" value="RES"/>
    <property type="match status" value="1"/>
</dbReference>
<comment type="caution">
    <text evidence="2">The sequence shown here is derived from an EMBL/GenBank/DDBJ whole genome shotgun (WGS) entry which is preliminary data.</text>
</comment>
<dbReference type="AlphaFoldDB" id="A0A940XN26"/>
<evidence type="ECO:0000313" key="2">
    <source>
        <dbReference type="EMBL" id="MBQ0847262.1"/>
    </source>
</evidence>